<comment type="caution">
    <text evidence="8">The sequence shown here is derived from an EMBL/GenBank/DDBJ whole genome shotgun (WGS) entry which is preliminary data.</text>
</comment>
<protein>
    <submittedName>
        <fullName evidence="8">Concanavalin A-like lectin/glucanase superfamily protein</fullName>
    </submittedName>
</protein>
<sequence>MRRILVSGIVLVSLWQGMTALPVAAQAVALTAEQQAKVTGKPVEVMSQRTERAQVFAQPDGSYKMEQTVEPVRARRGQGWVDIDTTVKLRQDGRVAPEATVTPTVYSGGGTAALAEFGSGTDQLVLRWPTALPRPELDGDKVVYREVMPGVDLQLETFKQGFGYALIVKNRAATRNPAVRNIRMPVEGLTVKTEKGVRTAVTKDGKALFKSPTSVVQDSWSDGEPGMRRGHSIIASTGDEIVITPDSKILDDPEAGFPIRIAEQWWPVGQYGWTSVFKEYPGDSYWNGANMGADRRARAGYSGTWEDPAVTVRSFYHFDLTSMRGKHVLGAELNLLGGWSSTCAEGDFWLAHSDGVGDGTTWNTQPGTGHTQARREAGFGRAGCGARWVGWDVGSDVAHSHHVAKTNYVTFRISGPESDQNGWRKWDTTSQGQPPKLIINFNQYPYTPGELTASPKPGCASAPNEPYITTTTPTIKARLDDPDGGRLRAVFEFWNAGGARLHEAVVGEQESGTQFQATAPATLYQNGSRIAWRVKARDPHGAESDWSRWCEISVDTTAPDRKPTVSSTDYPERVSSGAPGKSGRFFFDAAKLPDAAGFRYRVSGQGWNFVPAVNGSAAVDIAPTTADPIRLDVTIEDRAGNVGQDNEHDENLSNVRKYEIRVNGPTDPTGYWRLEGQSSDTEVRDSNGDHPGSFPAGKAGWTKGKAGKGLDFSGGADSYVSTRNGPALATTANFTVSAWVRLDTDPGSRWATAVSQDGGHVSRFALHYKGEDTRRWAFSMMSVDSTKPRVDSAIATEDRFLPRVGVWTHLSGVYDVSTKKIRLYVNGLLAGESTHDGYWGSQAPHSLQIGRGKWADTIGDYWPGAIDEVKVYDRALSDIPIDYGPSELDALAHTSLQEAVFAFDEGSGTTTYDATGNPRTATLPAQSWTAGRDGTTGFKIDSTYEGTDHVIAEGPAIRTDDSFTVSAWVKPAKLARGVRTVAAQSGGVMSGFLLQYRWPQGAEAPSWRFAMPDTDNSAAPWPQVESPAPIYADEWTHLAAVYDESVAELRLYVNGAQSGAPQALSPRVWNAAGAFQIGRALYLGKNVDPWVGAIDEVRVYSGVRSAREINAEARSPLPDRSRLPAHGRFVDFRGDHRSGNGPMPVEYRREQTVGFYPPAGTAGTHMLYNCVTVGGSGVNGFTSRQPECEGHKSLGPLGPVYTTPPPGITTRKLIRCKVSAGWQEHFDSLSEDCEGHTVEGELGYLLPYTLLSRYQTFDGPADRRSDTGNTPALYRAQRDLVALRFGDATGMSPLYLCRSGTDTYASNDAACGGSGAEQLKALGWIWPQRPDDPAAQELFSCAEISATSERFESTDPDCEGQGVLGSLGFGLNPARITT</sequence>
<dbReference type="InterPro" id="IPR006558">
    <property type="entry name" value="LamG-like"/>
</dbReference>
<dbReference type="SMART" id="SM00560">
    <property type="entry name" value="LamGL"/>
    <property type="match status" value="2"/>
</dbReference>
<proteinExistence type="predicted"/>
<feature type="domain" description="LamG-like jellyroll fold" evidence="7">
    <location>
        <begin position="732"/>
        <end position="879"/>
    </location>
</feature>
<name>A0A2T0LT32_9ACTN</name>
<gene>
    <name evidence="8" type="ORF">B0I32_14320</name>
</gene>
<dbReference type="RefSeq" id="WP_181308815.1">
    <property type="nucleotide sequence ID" value="NZ_PVNG01000043.1"/>
</dbReference>
<dbReference type="Pfam" id="PF13385">
    <property type="entry name" value="Laminin_G_3"/>
    <property type="match status" value="2"/>
</dbReference>
<dbReference type="Proteomes" id="UP000238312">
    <property type="component" value="Unassembled WGS sequence"/>
</dbReference>
<keyword evidence="8" id="KW-0430">Lectin</keyword>
<evidence type="ECO:0000256" key="2">
    <source>
        <dbReference type="ARBA" id="ARBA00022525"/>
    </source>
</evidence>
<keyword evidence="3 6" id="KW-0732">Signal</keyword>
<evidence type="ECO:0000313" key="8">
    <source>
        <dbReference type="EMBL" id="PRX46901.1"/>
    </source>
</evidence>
<evidence type="ECO:0000256" key="1">
    <source>
        <dbReference type="ARBA" id="ARBA00004613"/>
    </source>
</evidence>
<evidence type="ECO:0000256" key="5">
    <source>
        <dbReference type="SAM" id="MobiDB-lite"/>
    </source>
</evidence>
<keyword evidence="9" id="KW-1185">Reference proteome</keyword>
<dbReference type="Gene3D" id="2.60.120.200">
    <property type="match status" value="2"/>
</dbReference>
<dbReference type="NCBIfam" id="NF033679">
    <property type="entry name" value="DNRLRE_dom"/>
    <property type="match status" value="1"/>
</dbReference>
<evidence type="ECO:0000259" key="7">
    <source>
        <dbReference type="SMART" id="SM00560"/>
    </source>
</evidence>
<feature type="signal peptide" evidence="6">
    <location>
        <begin position="1"/>
        <end position="25"/>
    </location>
</feature>
<feature type="domain" description="LamG-like jellyroll fold" evidence="7">
    <location>
        <begin position="961"/>
        <end position="1107"/>
    </location>
</feature>
<dbReference type="EMBL" id="PVNG01000043">
    <property type="protein sequence ID" value="PRX46901.1"/>
    <property type="molecule type" value="Genomic_DNA"/>
</dbReference>
<dbReference type="InterPro" id="IPR055372">
    <property type="entry name" value="CBM96"/>
</dbReference>
<reference evidence="8 9" key="1">
    <citation type="submission" date="2018-03" db="EMBL/GenBank/DDBJ databases">
        <title>Genomic Encyclopedia of Type Strains, Phase III (KMG-III): the genomes of soil and plant-associated and newly described type strains.</title>
        <authorList>
            <person name="Whitman W."/>
        </authorList>
    </citation>
    <scope>NUCLEOTIDE SEQUENCE [LARGE SCALE GENOMIC DNA]</scope>
    <source>
        <strain evidence="8 9">CGMCC 4.7104</strain>
    </source>
</reference>
<evidence type="ECO:0000256" key="4">
    <source>
        <dbReference type="ARBA" id="ARBA00023157"/>
    </source>
</evidence>
<accession>A0A2T0LT32</accession>
<feature type="chain" id="PRO_5015618928" evidence="6">
    <location>
        <begin position="26"/>
        <end position="1378"/>
    </location>
</feature>
<dbReference type="SUPFAM" id="SSF49899">
    <property type="entry name" value="Concanavalin A-like lectins/glucanases"/>
    <property type="match status" value="2"/>
</dbReference>
<feature type="region of interest" description="Disordered" evidence="5">
    <location>
        <begin position="678"/>
        <end position="701"/>
    </location>
</feature>
<organism evidence="8 9">
    <name type="scientific">Nonomuraea fuscirosea</name>
    <dbReference type="NCBI Taxonomy" id="1291556"/>
    <lineage>
        <taxon>Bacteria</taxon>
        <taxon>Bacillati</taxon>
        <taxon>Actinomycetota</taxon>
        <taxon>Actinomycetes</taxon>
        <taxon>Streptosporangiales</taxon>
        <taxon>Streptosporangiaceae</taxon>
        <taxon>Nonomuraea</taxon>
    </lineage>
</organism>
<dbReference type="GO" id="GO:0006955">
    <property type="term" value="P:immune response"/>
    <property type="evidence" value="ECO:0007669"/>
    <property type="project" value="InterPro"/>
</dbReference>
<dbReference type="InterPro" id="IPR013320">
    <property type="entry name" value="ConA-like_dom_sf"/>
</dbReference>
<keyword evidence="4" id="KW-1015">Disulfide bond</keyword>
<evidence type="ECO:0000313" key="9">
    <source>
        <dbReference type="Proteomes" id="UP000238312"/>
    </source>
</evidence>
<comment type="subcellular location">
    <subcellularLocation>
        <location evidence="1">Secreted</location>
    </subcellularLocation>
</comment>
<dbReference type="PANTHER" id="PTHR46943:SF1">
    <property type="entry name" value="PENTRAXIN-RELATED PROTEIN PTX3"/>
    <property type="match status" value="1"/>
</dbReference>
<dbReference type="GO" id="GO:0005576">
    <property type="term" value="C:extracellular region"/>
    <property type="evidence" value="ECO:0007669"/>
    <property type="project" value="UniProtKB-SubCell"/>
</dbReference>
<keyword evidence="2" id="KW-0964">Secreted</keyword>
<dbReference type="InterPro" id="IPR042837">
    <property type="entry name" value="PTX3"/>
</dbReference>
<evidence type="ECO:0000256" key="6">
    <source>
        <dbReference type="SAM" id="SignalP"/>
    </source>
</evidence>
<dbReference type="Pfam" id="PF24517">
    <property type="entry name" value="CBM96"/>
    <property type="match status" value="1"/>
</dbReference>
<dbReference type="PANTHER" id="PTHR46943">
    <property type="entry name" value="PENTRAXIN-RELATED PROTEIN PTX3"/>
    <property type="match status" value="1"/>
</dbReference>
<dbReference type="GO" id="GO:0030246">
    <property type="term" value="F:carbohydrate binding"/>
    <property type="evidence" value="ECO:0007669"/>
    <property type="project" value="UniProtKB-KW"/>
</dbReference>
<evidence type="ECO:0000256" key="3">
    <source>
        <dbReference type="ARBA" id="ARBA00022729"/>
    </source>
</evidence>